<dbReference type="GO" id="GO:0006633">
    <property type="term" value="P:fatty acid biosynthetic process"/>
    <property type="evidence" value="ECO:0007669"/>
    <property type="project" value="TreeGrafter"/>
</dbReference>
<dbReference type="InterPro" id="IPR050091">
    <property type="entry name" value="PKS_NRPS_Biosynth_Enz"/>
</dbReference>
<keyword evidence="2" id="KW-0597">Phosphoprotein</keyword>
<evidence type="ECO:0000259" key="3">
    <source>
        <dbReference type="PROSITE" id="PS50075"/>
    </source>
</evidence>
<keyword evidence="1" id="KW-0596">Phosphopantetheine</keyword>
<dbReference type="Proteomes" id="UP000254181">
    <property type="component" value="Unassembled WGS sequence"/>
</dbReference>
<evidence type="ECO:0000313" key="5">
    <source>
        <dbReference type="Proteomes" id="UP000254181"/>
    </source>
</evidence>
<dbReference type="PANTHER" id="PTHR43775">
    <property type="entry name" value="FATTY ACID SYNTHASE"/>
    <property type="match status" value="1"/>
</dbReference>
<dbReference type="Gene3D" id="1.10.1200.10">
    <property type="entry name" value="ACP-like"/>
    <property type="match status" value="1"/>
</dbReference>
<feature type="domain" description="Carrier" evidence="3">
    <location>
        <begin position="37"/>
        <end position="112"/>
    </location>
</feature>
<dbReference type="InterPro" id="IPR009081">
    <property type="entry name" value="PP-bd_ACP"/>
</dbReference>
<dbReference type="Pfam" id="PF00550">
    <property type="entry name" value="PP-binding"/>
    <property type="match status" value="1"/>
</dbReference>
<dbReference type="SUPFAM" id="SSF53901">
    <property type="entry name" value="Thiolase-like"/>
    <property type="match status" value="1"/>
</dbReference>
<proteinExistence type="predicted"/>
<dbReference type="PANTHER" id="PTHR43775:SF37">
    <property type="entry name" value="SI:DKEY-61P9.11"/>
    <property type="match status" value="1"/>
</dbReference>
<accession>A0A377K4C1</accession>
<dbReference type="Pfam" id="PF00109">
    <property type="entry name" value="ketoacyl-synt"/>
    <property type="match status" value="1"/>
</dbReference>
<dbReference type="InterPro" id="IPR036736">
    <property type="entry name" value="ACP-like_sf"/>
</dbReference>
<dbReference type="AlphaFoldDB" id="A0A377K4C1"/>
<dbReference type="PROSITE" id="PS50075">
    <property type="entry name" value="CARRIER"/>
    <property type="match status" value="1"/>
</dbReference>
<gene>
    <name evidence="4" type="primary">pksJ_2</name>
    <name evidence="4" type="ORF">NCTC9075_02713</name>
</gene>
<dbReference type="InterPro" id="IPR020806">
    <property type="entry name" value="PKS_PP-bd"/>
</dbReference>
<evidence type="ECO:0000313" key="4">
    <source>
        <dbReference type="EMBL" id="STP19300.1"/>
    </source>
</evidence>
<evidence type="ECO:0000256" key="1">
    <source>
        <dbReference type="ARBA" id="ARBA00022450"/>
    </source>
</evidence>
<dbReference type="InterPro" id="IPR016039">
    <property type="entry name" value="Thiolase-like"/>
</dbReference>
<dbReference type="InterPro" id="IPR014030">
    <property type="entry name" value="Ketoacyl_synth_N"/>
</dbReference>
<reference evidence="4 5" key="1">
    <citation type="submission" date="2018-06" db="EMBL/GenBank/DDBJ databases">
        <authorList>
            <consortium name="Pathogen Informatics"/>
            <person name="Doyle S."/>
        </authorList>
    </citation>
    <scope>NUCLEOTIDE SEQUENCE [LARGE SCALE GENOMIC DNA]</scope>
    <source>
        <strain evidence="4 5">NCTC9075</strain>
    </source>
</reference>
<dbReference type="GO" id="GO:0004312">
    <property type="term" value="F:fatty acid synthase activity"/>
    <property type="evidence" value="ECO:0007669"/>
    <property type="project" value="TreeGrafter"/>
</dbReference>
<evidence type="ECO:0000256" key="2">
    <source>
        <dbReference type="ARBA" id="ARBA00022553"/>
    </source>
</evidence>
<dbReference type="EMBL" id="UGEM01000004">
    <property type="protein sequence ID" value="STP19300.1"/>
    <property type="molecule type" value="Genomic_DNA"/>
</dbReference>
<dbReference type="SUPFAM" id="SSF47336">
    <property type="entry name" value="ACP-like"/>
    <property type="match status" value="1"/>
</dbReference>
<dbReference type="GO" id="GO:0031177">
    <property type="term" value="F:phosphopantetheine binding"/>
    <property type="evidence" value="ECO:0007669"/>
    <property type="project" value="InterPro"/>
</dbReference>
<protein>
    <submittedName>
        <fullName evidence="4">Peptide/polyketide synthase</fullName>
    </submittedName>
</protein>
<dbReference type="SMART" id="SM00823">
    <property type="entry name" value="PKS_PP"/>
    <property type="match status" value="1"/>
</dbReference>
<name>A0A377K4C1_ECOLX</name>
<organism evidence="4 5">
    <name type="scientific">Escherichia coli</name>
    <dbReference type="NCBI Taxonomy" id="562"/>
    <lineage>
        <taxon>Bacteria</taxon>
        <taxon>Pseudomonadati</taxon>
        <taxon>Pseudomonadota</taxon>
        <taxon>Gammaproteobacteria</taxon>
        <taxon>Enterobacterales</taxon>
        <taxon>Enterobacteriaceae</taxon>
        <taxon>Escherichia</taxon>
    </lineage>
</organism>
<dbReference type="Gene3D" id="3.40.47.10">
    <property type="match status" value="1"/>
</dbReference>
<sequence length="252" mass="27835">MVVTEIAKSHSGKADLAQLRYLLPATQCNAVSTTISEVHSDMEHALHAIWQRVLDRQDIDSNASFFALGGTSLDTIRVKGDIKRQLGLEIDITDLFKYLTLTALAHFLDTAVSPEDAIPTRAVVYSDMPVAIVGMAGRFPGAANIAALWTLVVGGESGLTLFSDEELRAHGVTPDTLKQANYIKTKGIVDDHEWFDADFFGYTPNEAECMDPQIRLLHPVLLANSGTRWVRSCHLYWCDWHLCRTADIPPLA</sequence>